<proteinExistence type="inferred from homology"/>
<comment type="subcellular location">
    <subcellularLocation>
        <location evidence="1 5">Cytoplasm</location>
    </subcellularLocation>
</comment>
<dbReference type="HAMAP" id="MF_01114">
    <property type="entry name" value="RecX"/>
    <property type="match status" value="1"/>
</dbReference>
<evidence type="ECO:0000256" key="4">
    <source>
        <dbReference type="ARBA" id="ARBA00022490"/>
    </source>
</evidence>
<protein>
    <recommendedName>
        <fullName evidence="3 5">Regulatory protein RecX</fullName>
    </recommendedName>
</protein>
<dbReference type="InterPro" id="IPR036388">
    <property type="entry name" value="WH-like_DNA-bd_sf"/>
</dbReference>
<evidence type="ECO:0000256" key="5">
    <source>
        <dbReference type="HAMAP-Rule" id="MF_01114"/>
    </source>
</evidence>
<name>A0A3B9QW63_9CORY</name>
<accession>A0A3B9QW63</accession>
<feature type="domain" description="RecX second three-helical" evidence="6">
    <location>
        <begin position="96"/>
        <end position="137"/>
    </location>
</feature>
<dbReference type="PANTHER" id="PTHR33602:SF1">
    <property type="entry name" value="REGULATORY PROTEIN RECX FAMILY PROTEIN"/>
    <property type="match status" value="1"/>
</dbReference>
<evidence type="ECO:0000256" key="2">
    <source>
        <dbReference type="ARBA" id="ARBA00009695"/>
    </source>
</evidence>
<comment type="caution">
    <text evidence="7">The sequence shown here is derived from an EMBL/GenBank/DDBJ whole genome shotgun (WGS) entry which is preliminary data.</text>
</comment>
<evidence type="ECO:0000313" key="7">
    <source>
        <dbReference type="EMBL" id="HAF73209.1"/>
    </source>
</evidence>
<comment type="similarity">
    <text evidence="2 5">Belongs to the RecX family.</text>
</comment>
<dbReference type="AlphaFoldDB" id="A0A3B9QW63"/>
<sequence>MSGEKSGQPDPELIDRLRRAVSEVGQGQAEPIVDRELEKKLAPLVAKATRLINHRDRSEAELRHRLTEALEEGEEGEEPRLVDTVVSRCLDNGMLDDERFAHEWVRQRQHNQKKSVSVLRRELRDKGVASSVIEDALGQVTEEDQQDILQALVTKKAGTVKTVPADRAEYDKALRRIVGVAARRGFPAGAGMDAARAALDARISELEG</sequence>
<evidence type="ECO:0000313" key="8">
    <source>
        <dbReference type="Proteomes" id="UP000260925"/>
    </source>
</evidence>
<evidence type="ECO:0000256" key="1">
    <source>
        <dbReference type="ARBA" id="ARBA00004496"/>
    </source>
</evidence>
<keyword evidence="4 5" id="KW-0963">Cytoplasm</keyword>
<dbReference type="Proteomes" id="UP000260925">
    <property type="component" value="Unassembled WGS sequence"/>
</dbReference>
<comment type="function">
    <text evidence="5">Modulates RecA activity.</text>
</comment>
<dbReference type="GO" id="GO:0006282">
    <property type="term" value="P:regulation of DNA repair"/>
    <property type="evidence" value="ECO:0007669"/>
    <property type="project" value="UniProtKB-UniRule"/>
</dbReference>
<gene>
    <name evidence="5" type="primary">recX</name>
    <name evidence="7" type="ORF">DCL06_10755</name>
</gene>
<evidence type="ECO:0000259" key="6">
    <source>
        <dbReference type="Pfam" id="PF02631"/>
    </source>
</evidence>
<dbReference type="InterPro" id="IPR053924">
    <property type="entry name" value="RecX_HTH_2nd"/>
</dbReference>
<evidence type="ECO:0000256" key="3">
    <source>
        <dbReference type="ARBA" id="ARBA00018111"/>
    </source>
</evidence>
<dbReference type="GO" id="GO:0005737">
    <property type="term" value="C:cytoplasm"/>
    <property type="evidence" value="ECO:0007669"/>
    <property type="project" value="UniProtKB-SubCell"/>
</dbReference>
<dbReference type="EMBL" id="DMDD01000259">
    <property type="protein sequence ID" value="HAF73209.1"/>
    <property type="molecule type" value="Genomic_DNA"/>
</dbReference>
<dbReference type="Gene3D" id="1.10.10.10">
    <property type="entry name" value="Winged helix-like DNA-binding domain superfamily/Winged helix DNA-binding domain"/>
    <property type="match status" value="2"/>
</dbReference>
<dbReference type="RefSeq" id="WP_312802101.1">
    <property type="nucleotide sequence ID" value="NZ_DAMBBP010000003.1"/>
</dbReference>
<organism evidence="7 8">
    <name type="scientific">Corynebacterium variabile</name>
    <dbReference type="NCBI Taxonomy" id="1727"/>
    <lineage>
        <taxon>Bacteria</taxon>
        <taxon>Bacillati</taxon>
        <taxon>Actinomycetota</taxon>
        <taxon>Actinomycetes</taxon>
        <taxon>Mycobacteriales</taxon>
        <taxon>Corynebacteriaceae</taxon>
        <taxon>Corynebacterium</taxon>
    </lineage>
</organism>
<dbReference type="InterPro" id="IPR003783">
    <property type="entry name" value="Regulatory_RecX"/>
</dbReference>
<dbReference type="PANTHER" id="PTHR33602">
    <property type="entry name" value="REGULATORY PROTEIN RECX FAMILY PROTEIN"/>
    <property type="match status" value="1"/>
</dbReference>
<dbReference type="Pfam" id="PF02631">
    <property type="entry name" value="RecX_HTH2"/>
    <property type="match status" value="1"/>
</dbReference>
<reference evidence="7 8" key="1">
    <citation type="journal article" date="2018" name="Nat. Biotechnol.">
        <title>A standardized bacterial taxonomy based on genome phylogeny substantially revises the tree of life.</title>
        <authorList>
            <person name="Parks D.H."/>
            <person name="Chuvochina M."/>
            <person name="Waite D.W."/>
            <person name="Rinke C."/>
            <person name="Skarshewski A."/>
            <person name="Chaumeil P.A."/>
            <person name="Hugenholtz P."/>
        </authorList>
    </citation>
    <scope>NUCLEOTIDE SEQUENCE [LARGE SCALE GENOMIC DNA]</scope>
    <source>
        <strain evidence="7">UBA9851</strain>
    </source>
</reference>